<evidence type="ECO:0000256" key="1">
    <source>
        <dbReference type="SAM" id="MobiDB-lite"/>
    </source>
</evidence>
<organism evidence="2 3">
    <name type="scientific">Armillaria tabescens</name>
    <name type="common">Ringless honey mushroom</name>
    <name type="synonym">Agaricus tabescens</name>
    <dbReference type="NCBI Taxonomy" id="1929756"/>
    <lineage>
        <taxon>Eukaryota</taxon>
        <taxon>Fungi</taxon>
        <taxon>Dikarya</taxon>
        <taxon>Basidiomycota</taxon>
        <taxon>Agaricomycotina</taxon>
        <taxon>Agaricomycetes</taxon>
        <taxon>Agaricomycetidae</taxon>
        <taxon>Agaricales</taxon>
        <taxon>Marasmiineae</taxon>
        <taxon>Physalacriaceae</taxon>
        <taxon>Desarmillaria</taxon>
    </lineage>
</organism>
<dbReference type="Proteomes" id="UP001175211">
    <property type="component" value="Unassembled WGS sequence"/>
</dbReference>
<evidence type="ECO:0000313" key="3">
    <source>
        <dbReference type="Proteomes" id="UP001175211"/>
    </source>
</evidence>
<proteinExistence type="predicted"/>
<evidence type="ECO:0000313" key="2">
    <source>
        <dbReference type="EMBL" id="KAK0443040.1"/>
    </source>
</evidence>
<dbReference type="AlphaFoldDB" id="A0AA39JJH0"/>
<name>A0AA39JJH0_ARMTA</name>
<dbReference type="EMBL" id="JAUEPS010000061">
    <property type="protein sequence ID" value="KAK0443040.1"/>
    <property type="molecule type" value="Genomic_DNA"/>
</dbReference>
<dbReference type="GeneID" id="85363383"/>
<accession>A0AA39JJH0</accession>
<protein>
    <submittedName>
        <fullName evidence="2">Uncharacterized protein</fullName>
    </submittedName>
</protein>
<feature type="region of interest" description="Disordered" evidence="1">
    <location>
        <begin position="332"/>
        <end position="354"/>
    </location>
</feature>
<gene>
    <name evidence="2" type="ORF">EV420DRAFT_1726722</name>
</gene>
<dbReference type="RefSeq" id="XP_060324534.1">
    <property type="nucleotide sequence ID" value="XM_060479835.1"/>
</dbReference>
<keyword evidence="3" id="KW-1185">Reference proteome</keyword>
<sequence>MQAPSQPHTQSPSAAVLGRSAILAPPNLAPDDTDRWLAPVLRTAPDHLRKWLMDMSSRDHDKIYMTEIDEEAKTWIQEHREEVIEAMPVRLETYENNIILQIPSQIHQFAGQVIKEAINSRYKSGTQDITIMESADIPLLDKHWKQCDIQIYDLGPPPDSASAAIQKAYLYPTVVIEVRRLWLGIALNIGKGQIPVLTVTIFVFAPGLMSEDEVEEARIESGRVYGRYEGHWVPVAYQDHRCYNHFLAIGPETIEKNGKHGKPVYYCVKKDSWIITEDGHGPEQDIIIQEGYYKRAYKDYDAPALTIPADELWKALLKCKEVTGVLKSDMESYKNTGTTGEPNAEDSEPSERWQQRVIMEVDFDAPVPKKLKQSH</sequence>
<comment type="caution">
    <text evidence="2">The sequence shown here is derived from an EMBL/GenBank/DDBJ whole genome shotgun (WGS) entry which is preliminary data.</text>
</comment>
<reference evidence="2" key="1">
    <citation type="submission" date="2023-06" db="EMBL/GenBank/DDBJ databases">
        <authorList>
            <consortium name="Lawrence Berkeley National Laboratory"/>
            <person name="Ahrendt S."/>
            <person name="Sahu N."/>
            <person name="Indic B."/>
            <person name="Wong-Bajracharya J."/>
            <person name="Merenyi Z."/>
            <person name="Ke H.-M."/>
            <person name="Monk M."/>
            <person name="Kocsube S."/>
            <person name="Drula E."/>
            <person name="Lipzen A."/>
            <person name="Balint B."/>
            <person name="Henrissat B."/>
            <person name="Andreopoulos B."/>
            <person name="Martin F.M."/>
            <person name="Harder C.B."/>
            <person name="Rigling D."/>
            <person name="Ford K.L."/>
            <person name="Foster G.D."/>
            <person name="Pangilinan J."/>
            <person name="Papanicolaou A."/>
            <person name="Barry K."/>
            <person name="LaButti K."/>
            <person name="Viragh M."/>
            <person name="Koriabine M."/>
            <person name="Yan M."/>
            <person name="Riley R."/>
            <person name="Champramary S."/>
            <person name="Plett K.L."/>
            <person name="Tsai I.J."/>
            <person name="Slot J."/>
            <person name="Sipos G."/>
            <person name="Plett J."/>
            <person name="Nagy L.G."/>
            <person name="Grigoriev I.V."/>
        </authorList>
    </citation>
    <scope>NUCLEOTIDE SEQUENCE</scope>
    <source>
        <strain evidence="2">CCBAS 213</strain>
    </source>
</reference>